<evidence type="ECO:0000313" key="3">
    <source>
        <dbReference type="EMBL" id="KII65278.1"/>
    </source>
</evidence>
<dbReference type="SUPFAM" id="SSF74788">
    <property type="entry name" value="Cullin repeat-like"/>
    <property type="match status" value="1"/>
</dbReference>
<dbReference type="InterPro" id="IPR001373">
    <property type="entry name" value="Cullin_N"/>
</dbReference>
<reference evidence="3 4" key="1">
    <citation type="journal article" date="2014" name="Genome Biol. Evol.">
        <title>The genome of the myxosporean Thelohanellus kitauei shows adaptations to nutrient acquisition within its fish host.</title>
        <authorList>
            <person name="Yang Y."/>
            <person name="Xiong J."/>
            <person name="Zhou Z."/>
            <person name="Huo F."/>
            <person name="Miao W."/>
            <person name="Ran C."/>
            <person name="Liu Y."/>
            <person name="Zhang J."/>
            <person name="Feng J."/>
            <person name="Wang M."/>
            <person name="Wang M."/>
            <person name="Wang L."/>
            <person name="Yao B."/>
        </authorList>
    </citation>
    <scope>NUCLEOTIDE SEQUENCE [LARGE SCALE GENOMIC DNA]</scope>
    <source>
        <strain evidence="3">Wuqing</strain>
    </source>
</reference>
<accession>A0A0C2J832</accession>
<dbReference type="Gene3D" id="1.20.1310.10">
    <property type="entry name" value="Cullin Repeats"/>
    <property type="match status" value="1"/>
</dbReference>
<dbReference type="AlphaFoldDB" id="A0A0C2J832"/>
<dbReference type="GO" id="GO:0031625">
    <property type="term" value="F:ubiquitin protein ligase binding"/>
    <property type="evidence" value="ECO:0007669"/>
    <property type="project" value="InterPro"/>
</dbReference>
<evidence type="ECO:0000259" key="2">
    <source>
        <dbReference type="Pfam" id="PF00888"/>
    </source>
</evidence>
<dbReference type="Pfam" id="PF00888">
    <property type="entry name" value="Cullin"/>
    <property type="match status" value="1"/>
</dbReference>
<organism evidence="3 4">
    <name type="scientific">Thelohanellus kitauei</name>
    <name type="common">Myxosporean</name>
    <dbReference type="NCBI Taxonomy" id="669202"/>
    <lineage>
        <taxon>Eukaryota</taxon>
        <taxon>Metazoa</taxon>
        <taxon>Cnidaria</taxon>
        <taxon>Myxozoa</taxon>
        <taxon>Myxosporea</taxon>
        <taxon>Bivalvulida</taxon>
        <taxon>Platysporina</taxon>
        <taxon>Myxobolidae</taxon>
        <taxon>Thelohanellus</taxon>
    </lineage>
</organism>
<sequence length="161" mass="18266">MSQIGGQDINASLFGNKIGSKTYQSTTEILEIDNFDREFLKTLRPTFATLWELIFPKIVAIFSGPADDIDNDEIYAIVDQLCKGGYQREFYQKLVEFIEKMVDQATNNFSINGSSLVEDIICFWQSFRSSINALGKLCVILDRSYIKRELSSSLVLAIQII</sequence>
<comment type="caution">
    <text evidence="3">The sequence shown here is derived from an EMBL/GenBank/DDBJ whole genome shotgun (WGS) entry which is preliminary data.</text>
</comment>
<protein>
    <recommendedName>
        <fullName evidence="2">Cullin N-terminal domain-containing protein</fullName>
    </recommendedName>
</protein>
<name>A0A0C2J832_THEKT</name>
<dbReference type="InterPro" id="IPR016159">
    <property type="entry name" value="Cullin_repeat-like_dom_sf"/>
</dbReference>
<evidence type="ECO:0000256" key="1">
    <source>
        <dbReference type="ARBA" id="ARBA00006019"/>
    </source>
</evidence>
<evidence type="ECO:0000313" key="4">
    <source>
        <dbReference type="Proteomes" id="UP000031668"/>
    </source>
</evidence>
<dbReference type="GO" id="GO:0006511">
    <property type="term" value="P:ubiquitin-dependent protein catabolic process"/>
    <property type="evidence" value="ECO:0007669"/>
    <property type="project" value="InterPro"/>
</dbReference>
<gene>
    <name evidence="3" type="ORF">RF11_02698</name>
</gene>
<comment type="similarity">
    <text evidence="1">Belongs to the cullin family.</text>
</comment>
<dbReference type="Proteomes" id="UP000031668">
    <property type="component" value="Unassembled WGS sequence"/>
</dbReference>
<keyword evidence="4" id="KW-1185">Reference proteome</keyword>
<dbReference type="EMBL" id="JWZT01003910">
    <property type="protein sequence ID" value="KII65278.1"/>
    <property type="molecule type" value="Genomic_DNA"/>
</dbReference>
<feature type="domain" description="Cullin N-terminal" evidence="2">
    <location>
        <begin position="51"/>
        <end position="152"/>
    </location>
</feature>
<proteinExistence type="inferred from homology"/>